<feature type="domain" description="Cadherin" evidence="11">
    <location>
        <begin position="561"/>
        <end position="689"/>
    </location>
</feature>
<evidence type="ECO:0000256" key="6">
    <source>
        <dbReference type="ARBA" id="ARBA00023136"/>
    </source>
</evidence>
<evidence type="ECO:0000256" key="10">
    <source>
        <dbReference type="SAM" id="Phobius"/>
    </source>
</evidence>
<dbReference type="PRINTS" id="PR00205">
    <property type="entry name" value="CADHERIN"/>
</dbReference>
<evidence type="ECO:0000256" key="5">
    <source>
        <dbReference type="ARBA" id="ARBA00022989"/>
    </source>
</evidence>
<proteinExistence type="predicted"/>
<dbReference type="InterPro" id="IPR020894">
    <property type="entry name" value="Cadherin_CS"/>
</dbReference>
<dbReference type="GO" id="GO:0005886">
    <property type="term" value="C:plasma membrane"/>
    <property type="evidence" value="ECO:0007669"/>
    <property type="project" value="InterPro"/>
</dbReference>
<keyword evidence="13" id="KW-1185">Reference proteome</keyword>
<feature type="transmembrane region" description="Helical" evidence="10">
    <location>
        <begin position="484"/>
        <end position="509"/>
    </location>
</feature>
<dbReference type="FunFam" id="2.60.40.60:FF:000020">
    <property type="entry name" value="Dachsous cadherin-related 1b"/>
    <property type="match status" value="2"/>
</dbReference>
<feature type="region of interest" description="Disordered" evidence="9">
    <location>
        <begin position="1350"/>
        <end position="1373"/>
    </location>
</feature>
<dbReference type="OrthoDB" id="6252479at2759"/>
<feature type="domain" description="Cadherin" evidence="11">
    <location>
        <begin position="960"/>
        <end position="1066"/>
    </location>
</feature>
<evidence type="ECO:0000256" key="1">
    <source>
        <dbReference type="ARBA" id="ARBA00004167"/>
    </source>
</evidence>
<dbReference type="PANTHER" id="PTHR24028">
    <property type="entry name" value="CADHERIN-87A"/>
    <property type="match status" value="1"/>
</dbReference>
<feature type="transmembrane region" description="Helical" evidence="10">
    <location>
        <begin position="373"/>
        <end position="396"/>
    </location>
</feature>
<evidence type="ECO:0000256" key="7">
    <source>
        <dbReference type="ARBA" id="ARBA00023180"/>
    </source>
</evidence>
<dbReference type="InterPro" id="IPR002126">
    <property type="entry name" value="Cadherin-like_dom"/>
</dbReference>
<dbReference type="STRING" id="102285.A0A158QIR4"/>
<feature type="transmembrane region" description="Helical" evidence="10">
    <location>
        <begin position="298"/>
        <end position="316"/>
    </location>
</feature>
<reference evidence="12 13" key="2">
    <citation type="submission" date="2018-11" db="EMBL/GenBank/DDBJ databases">
        <authorList>
            <consortium name="Pathogen Informatics"/>
        </authorList>
    </citation>
    <scope>NUCLEOTIDE SEQUENCE [LARGE SCALE GENOMIC DNA]</scope>
</reference>
<evidence type="ECO:0000256" key="4">
    <source>
        <dbReference type="ARBA" id="ARBA00022837"/>
    </source>
</evidence>
<dbReference type="PANTHER" id="PTHR24028:SF328">
    <property type="entry name" value="CADHERIN-3"/>
    <property type="match status" value="1"/>
</dbReference>
<dbReference type="PROSITE" id="PS00232">
    <property type="entry name" value="CADHERIN_1"/>
    <property type="match status" value="2"/>
</dbReference>
<dbReference type="InterPro" id="IPR015919">
    <property type="entry name" value="Cadherin-like_sf"/>
</dbReference>
<dbReference type="SMART" id="SM00112">
    <property type="entry name" value="CA"/>
    <property type="match status" value="4"/>
</dbReference>
<feature type="transmembrane region" description="Helical" evidence="10">
    <location>
        <begin position="59"/>
        <end position="78"/>
    </location>
</feature>
<evidence type="ECO:0000256" key="9">
    <source>
        <dbReference type="SAM" id="MobiDB-lite"/>
    </source>
</evidence>
<keyword evidence="4 8" id="KW-0106">Calcium</keyword>
<evidence type="ECO:0000256" key="2">
    <source>
        <dbReference type="ARBA" id="ARBA00022692"/>
    </source>
</evidence>
<feature type="transmembrane region" description="Helical" evidence="10">
    <location>
        <begin position="216"/>
        <end position="238"/>
    </location>
</feature>
<dbReference type="EMBL" id="UZAE01012845">
    <property type="protein sequence ID" value="VDO06978.1"/>
    <property type="molecule type" value="Genomic_DNA"/>
</dbReference>
<keyword evidence="2 10" id="KW-0812">Transmembrane</keyword>
<dbReference type="Proteomes" id="UP000278807">
    <property type="component" value="Unassembled WGS sequence"/>
</dbReference>
<feature type="domain" description="Cadherin" evidence="11">
    <location>
        <begin position="690"/>
        <end position="791"/>
    </location>
</feature>
<feature type="domain" description="Cadherin" evidence="11">
    <location>
        <begin position="495"/>
        <end position="560"/>
    </location>
</feature>
<sequence>MAASFTKVVNCDNLWRPWYIILVTCLQAYILYSGIARYIAFKEDYYDPKYGGNWNSDALNFYLSMLIIGSFFACLFLYTSITRGSNLAGEGMTLGQGMPVCFSQPPRNYPWQAHQAPLSQQEGSNAGLYATANGVLGRGNLSAGLGPAGEEDGLPQFDTWSARSALHLPPTDFFGYPIIPSMFRSVMSTGGTIATGAKEGGWTLLGNLWRHFKRQFIPTSSLMHIISAYAFFLALPVLEAQRINHHVLHFENVLGSNLNLILRASPANAMSLEYFNLLFAFAALALRYPAIFWQTNHCFAFTFSLLLVILGIQGLLEISTAEVIVKLCWNKKDLAPSLAGLCRTATSEPAETHKSIPEPTGFDDPEGLNNAKALFLSTVATFILLLLVTCVFDYGVDQFVDRLIALRRSAIFGATTQDVAPSETASIRGVGVCGLKTEGQRSRQRAVLCRRMIAVLGAVCVLAIKMPILIASGRAFEVHRHPLLLANIVATVFFFWISGSESVGTLFEVEKSGRVVLRRSLDFETWKSYTLPISVTDGDFTTETTLHVAVADVNDEAPRFEINPIHLSAEEKTAAKRLIGQVRIYDPDSVEVNGVVRCSEPAELAHRQVLLFSPDPQAHPSAGRYDLQTRIELDREGPDILPGGLALIRLICWDGNEMIHPSNKPKRKLTSTLTATLTIRDINDNPPMFQQPIYHVTLAENNPIGAKIIQVQAQDLDDGENAEITYSLLDRANFHVNPVSGWVTATVEFDREKRDSYQVSIIATDNGSQRLTGSALLNVTILDQNDNPPQLIACNKMSDPLVVLENSAPGTFIGNLIATDADTGRNGEILFRLPKKTASSASHFELRPNGTLYTSLPLDREQKATYELLVEVRDRGTPNVLSSTETVCITVLDGNDNAPHFVLPDKLYSPDDRVLDNPIRKREYNEKVSDAGTTKFPPDNGRGDLSVDPSLRVSLHEIQGQFVTRLQATDPDEGANGRVTYGLKRHAQSRTRVNRVVGDFLGVDGNTGEVWLKRALQEDDLGPHLFIVSASDQGSPESLSESKVMLVSVENIPPRSLDGGGASSSFVASANGSGESGIFANLFPMKLGERKNALILVGLISVSVILAIALVAAMICMLKPCRPFSRQSQRFFNQNQISSSNGYNSAALQAHTNVNGGIISLQEARLIDNSSVDNFGSVAQDYGYGTTLTPVDMPEGECWLGTNGKVGTYRMVNADSVSSAGEDGFNKVPQLWNKYYSLPRENLDRCNSLTSLKQKNVCGASNAAGALMTPLSEDDEKTREHTSLGHWTPMKLAFESGNNGSHTALPVTLLPAVCLRSTGENALTANSSFVSQAPTAFRPGVKLDVDVKAAEHASDSGQGGSDEDSQSQSLTQPPPLINLVQLSCEFGENPWRRAAGGESLCSEDFLRLPNSNFLSKSNNANNPEEKVIVAERLNLS</sequence>
<gene>
    <name evidence="12" type="ORF">HNAJ_LOCUS10015</name>
</gene>
<feature type="transmembrane region" description="Helical" evidence="10">
    <location>
        <begin position="267"/>
        <end position="286"/>
    </location>
</feature>
<dbReference type="PROSITE" id="PS50268">
    <property type="entry name" value="CADHERIN_2"/>
    <property type="match status" value="5"/>
</dbReference>
<evidence type="ECO:0000313" key="14">
    <source>
        <dbReference type="WBParaSite" id="HNAJ_0001002001-mRNA-1"/>
    </source>
</evidence>
<dbReference type="Pfam" id="PF00028">
    <property type="entry name" value="Cadherin"/>
    <property type="match status" value="3"/>
</dbReference>
<dbReference type="WBParaSite" id="HNAJ_0001002001-mRNA-1">
    <property type="protein sequence ID" value="HNAJ_0001002001-mRNA-1"/>
    <property type="gene ID" value="HNAJ_0001002001"/>
</dbReference>
<feature type="domain" description="Cadherin" evidence="11">
    <location>
        <begin position="795"/>
        <end position="901"/>
    </location>
</feature>
<evidence type="ECO:0000259" key="11">
    <source>
        <dbReference type="PROSITE" id="PS50268"/>
    </source>
</evidence>
<feature type="transmembrane region" description="Helical" evidence="10">
    <location>
        <begin position="18"/>
        <end position="39"/>
    </location>
</feature>
<reference evidence="14" key="1">
    <citation type="submission" date="2016-04" db="UniProtKB">
        <authorList>
            <consortium name="WormBaseParasite"/>
        </authorList>
    </citation>
    <scope>IDENTIFICATION</scope>
</reference>
<evidence type="ECO:0000256" key="3">
    <source>
        <dbReference type="ARBA" id="ARBA00022737"/>
    </source>
</evidence>
<keyword evidence="3" id="KW-0677">Repeat</keyword>
<keyword evidence="5 10" id="KW-1133">Transmembrane helix</keyword>
<accession>A0A158QIR4</accession>
<protein>
    <submittedName>
        <fullName evidence="14">Cadherin domain-containing protein</fullName>
    </submittedName>
</protein>
<name>A0A158QIR4_RODNA</name>
<evidence type="ECO:0000313" key="12">
    <source>
        <dbReference type="EMBL" id="VDO06978.1"/>
    </source>
</evidence>
<dbReference type="Gene3D" id="2.60.40.60">
    <property type="entry name" value="Cadherins"/>
    <property type="match status" value="5"/>
</dbReference>
<organism evidence="14">
    <name type="scientific">Rodentolepis nana</name>
    <name type="common">Dwarf tapeworm</name>
    <name type="synonym">Hymenolepis nana</name>
    <dbReference type="NCBI Taxonomy" id="102285"/>
    <lineage>
        <taxon>Eukaryota</taxon>
        <taxon>Metazoa</taxon>
        <taxon>Spiralia</taxon>
        <taxon>Lophotrochozoa</taxon>
        <taxon>Platyhelminthes</taxon>
        <taxon>Cestoda</taxon>
        <taxon>Eucestoda</taxon>
        <taxon>Cyclophyllidea</taxon>
        <taxon>Hymenolepididae</taxon>
        <taxon>Rodentolepis</taxon>
    </lineage>
</organism>
<evidence type="ECO:0000256" key="8">
    <source>
        <dbReference type="PROSITE-ProRule" id="PRU00043"/>
    </source>
</evidence>
<feature type="transmembrane region" description="Helical" evidence="10">
    <location>
        <begin position="1093"/>
        <end position="1115"/>
    </location>
</feature>
<feature type="transmembrane region" description="Helical" evidence="10">
    <location>
        <begin position="452"/>
        <end position="472"/>
    </location>
</feature>
<dbReference type="CDD" id="cd11304">
    <property type="entry name" value="Cadherin_repeat"/>
    <property type="match status" value="4"/>
</dbReference>
<keyword evidence="7" id="KW-0325">Glycoprotein</keyword>
<dbReference type="SUPFAM" id="SSF49313">
    <property type="entry name" value="Cadherin-like"/>
    <property type="match status" value="5"/>
</dbReference>
<dbReference type="GO" id="GO:0005509">
    <property type="term" value="F:calcium ion binding"/>
    <property type="evidence" value="ECO:0007669"/>
    <property type="project" value="UniProtKB-UniRule"/>
</dbReference>
<dbReference type="GO" id="GO:0007156">
    <property type="term" value="P:homophilic cell adhesion via plasma membrane adhesion molecules"/>
    <property type="evidence" value="ECO:0007669"/>
    <property type="project" value="InterPro"/>
</dbReference>
<evidence type="ECO:0000313" key="13">
    <source>
        <dbReference type="Proteomes" id="UP000278807"/>
    </source>
</evidence>
<keyword evidence="6 10" id="KW-0472">Membrane</keyword>
<comment type="subcellular location">
    <subcellularLocation>
        <location evidence="1">Membrane</location>
        <topology evidence="1">Single-pass membrane protein</topology>
    </subcellularLocation>
</comment>
<dbReference type="InterPro" id="IPR050174">
    <property type="entry name" value="Protocadherin/Cadherin-CA"/>
</dbReference>